<keyword evidence="2" id="KW-0963">Cytoplasm</keyword>
<evidence type="ECO:0000313" key="14">
    <source>
        <dbReference type="Proteomes" id="UP000030764"/>
    </source>
</evidence>
<dbReference type="Gene3D" id="3.40.850.10">
    <property type="entry name" value="Kinesin motor domain"/>
    <property type="match status" value="1"/>
</dbReference>
<name>A0A085LWN3_9BILA</name>
<dbReference type="FunFam" id="3.40.850.10:FF:000029">
    <property type="entry name" value="Kinesin-like protein KIF17"/>
    <property type="match status" value="1"/>
</dbReference>
<dbReference type="InterPro" id="IPR036961">
    <property type="entry name" value="Kinesin_motor_dom_sf"/>
</dbReference>
<evidence type="ECO:0000256" key="2">
    <source>
        <dbReference type="ARBA" id="ARBA00022490"/>
    </source>
</evidence>
<dbReference type="PRINTS" id="PR00380">
    <property type="entry name" value="KINESINHEAVY"/>
</dbReference>
<dbReference type="PROSITE" id="PS50067">
    <property type="entry name" value="KINESIN_MOTOR_2"/>
    <property type="match status" value="1"/>
</dbReference>
<evidence type="ECO:0000256" key="7">
    <source>
        <dbReference type="ARBA" id="ARBA00023175"/>
    </source>
</evidence>
<dbReference type="GO" id="GO:0005929">
    <property type="term" value="C:cilium"/>
    <property type="evidence" value="ECO:0007669"/>
    <property type="project" value="UniProtKB-ARBA"/>
</dbReference>
<comment type="subcellular location">
    <subcellularLocation>
        <location evidence="1">Cytoplasm</location>
        <location evidence="1">Cytoskeleton</location>
    </subcellularLocation>
</comment>
<dbReference type="PANTHER" id="PTHR47969">
    <property type="entry name" value="CHROMOSOME-ASSOCIATED KINESIN KIF4A-RELATED"/>
    <property type="match status" value="1"/>
</dbReference>
<keyword evidence="5 9" id="KW-0067">ATP-binding</keyword>
<organism evidence="13 14">
    <name type="scientific">Trichuris suis</name>
    <name type="common">pig whipworm</name>
    <dbReference type="NCBI Taxonomy" id="68888"/>
    <lineage>
        <taxon>Eukaryota</taxon>
        <taxon>Metazoa</taxon>
        <taxon>Ecdysozoa</taxon>
        <taxon>Nematoda</taxon>
        <taxon>Enoplea</taxon>
        <taxon>Dorylaimia</taxon>
        <taxon>Trichinellida</taxon>
        <taxon>Trichuridae</taxon>
        <taxon>Trichuris</taxon>
    </lineage>
</organism>
<dbReference type="GO" id="GO:0005524">
    <property type="term" value="F:ATP binding"/>
    <property type="evidence" value="ECO:0007669"/>
    <property type="project" value="UniProtKB-UniRule"/>
</dbReference>
<evidence type="ECO:0000256" key="6">
    <source>
        <dbReference type="ARBA" id="ARBA00023054"/>
    </source>
</evidence>
<dbReference type="InterPro" id="IPR027417">
    <property type="entry name" value="P-loop_NTPase"/>
</dbReference>
<dbReference type="GO" id="GO:0005874">
    <property type="term" value="C:microtubule"/>
    <property type="evidence" value="ECO:0007669"/>
    <property type="project" value="UniProtKB-KW"/>
</dbReference>
<protein>
    <recommendedName>
        <fullName evidence="10">Kinesin-like protein</fullName>
    </recommendedName>
</protein>
<evidence type="ECO:0000256" key="5">
    <source>
        <dbReference type="ARBA" id="ARBA00022840"/>
    </source>
</evidence>
<gene>
    <name evidence="13" type="ORF">M513_09742</name>
</gene>
<dbReference type="AlphaFoldDB" id="A0A085LWN3"/>
<feature type="region of interest" description="Disordered" evidence="11">
    <location>
        <begin position="739"/>
        <end position="762"/>
    </location>
</feature>
<keyword evidence="6" id="KW-0175">Coiled coil</keyword>
<feature type="domain" description="Kinesin motor" evidence="12">
    <location>
        <begin position="6"/>
        <end position="335"/>
    </location>
</feature>
<reference evidence="13 14" key="1">
    <citation type="journal article" date="2014" name="Nat. Genet.">
        <title>Genome and transcriptome of the porcine whipworm Trichuris suis.</title>
        <authorList>
            <person name="Jex A.R."/>
            <person name="Nejsum P."/>
            <person name="Schwarz E.M."/>
            <person name="Hu L."/>
            <person name="Young N.D."/>
            <person name="Hall R.S."/>
            <person name="Korhonen P.K."/>
            <person name="Liao S."/>
            <person name="Thamsborg S."/>
            <person name="Xia J."/>
            <person name="Xu P."/>
            <person name="Wang S."/>
            <person name="Scheerlinck J.P."/>
            <person name="Hofmann A."/>
            <person name="Sternberg P.W."/>
            <person name="Wang J."/>
            <person name="Gasser R.B."/>
        </authorList>
    </citation>
    <scope>NUCLEOTIDE SEQUENCE [LARGE SCALE GENOMIC DNA]</scope>
    <source>
        <strain evidence="13">DCEP-RM93M</strain>
    </source>
</reference>
<keyword evidence="4 9" id="KW-0547">Nucleotide-binding</keyword>
<sequence>MPAAECVRVVVRSRPLNEQETSMGCTYVLETDPSCSQCTIVNPADRTAEPKVFTFDAVFDKEATTELLYNDVVYPLVESVLEGYNGTVFAYGQTGSGKSFTMQGPDNWPVQKGIVPRTFEHIFEAISTTENVKFLVCASYLEIYIEDVRDLLGKDTKQKLEIKEHQERGVYVAGLSMHPVHNVNECEKLLQKGMRNRATAATLMNTDSSRSHSIFTLHLEMFEIHHGREHIKTAKLHLVDLAGSERQSKTRAVGERLKEATRINLSLSALGNVISALVDGKSTHIPYRDSKLTRLLQDSLGGNTKTIMIACLSPADYNYEESLSTLRYANRAKNIRNRPRINEDPKDALLRQYQEEIERLKNLLRDLQQPVGPQAPSSIPTDESRLELETKQLRMEYERKMAIIEEQFRMEQITKSRLEKELSRLRDSYDRAVRRTEDNEAALARNFAAQTGMNTEQALERLKMLEEQIIGGEQLSNKALVEKRKQKKKEAERRRRQMREMERNRQLQEEQMMDAYKDVNQTLQSVQGKLENEKRRNKALEKDVQDLYGEFERERQDYLDTIRKQNQQIKLLSQLLDKVKPCIPRDCNYADLDGVKRAAVWDVDSQSWNLPEVIITRTKLPKTESCNLSNSLRSASSSRQDQMILNGEYSSDSDSGDEILRQVRWLFLLMKIRYEGLFPKIFAKSEAENIAGTYFKPLRQRNVANTTGESVSFSPYSHSTTWQHLQNGVLYTDDLYASGSQSAKPKPRLLESNFSYRPSPSS</sequence>
<keyword evidence="8" id="KW-0206">Cytoskeleton</keyword>
<dbReference type="GO" id="GO:0003777">
    <property type="term" value="F:microtubule motor activity"/>
    <property type="evidence" value="ECO:0007669"/>
    <property type="project" value="InterPro"/>
</dbReference>
<evidence type="ECO:0000256" key="1">
    <source>
        <dbReference type="ARBA" id="ARBA00004245"/>
    </source>
</evidence>
<dbReference type="PANTHER" id="PTHR47969:SF21">
    <property type="entry name" value="KINESIN-LIKE PROTEIN"/>
    <property type="match status" value="1"/>
</dbReference>
<dbReference type="InterPro" id="IPR019821">
    <property type="entry name" value="Kinesin_motor_CS"/>
</dbReference>
<dbReference type="PROSITE" id="PS00411">
    <property type="entry name" value="KINESIN_MOTOR_1"/>
    <property type="match status" value="1"/>
</dbReference>
<evidence type="ECO:0000256" key="8">
    <source>
        <dbReference type="ARBA" id="ARBA00023212"/>
    </source>
</evidence>
<keyword evidence="3 10" id="KW-0493">Microtubule</keyword>
<evidence type="ECO:0000256" key="10">
    <source>
        <dbReference type="RuleBase" id="RU000394"/>
    </source>
</evidence>
<dbReference type="SUPFAM" id="SSF52540">
    <property type="entry name" value="P-loop containing nucleoside triphosphate hydrolases"/>
    <property type="match status" value="1"/>
</dbReference>
<feature type="binding site" evidence="9">
    <location>
        <begin position="92"/>
        <end position="99"/>
    </location>
    <ligand>
        <name>ATP</name>
        <dbReference type="ChEBI" id="CHEBI:30616"/>
    </ligand>
</feature>
<dbReference type="GO" id="GO:0008017">
    <property type="term" value="F:microtubule binding"/>
    <property type="evidence" value="ECO:0007669"/>
    <property type="project" value="InterPro"/>
</dbReference>
<dbReference type="SMART" id="SM00129">
    <property type="entry name" value="KISc"/>
    <property type="match status" value="1"/>
</dbReference>
<comment type="similarity">
    <text evidence="9 10">Belongs to the TRAFAC class myosin-kinesin ATPase superfamily. Kinesin family.</text>
</comment>
<feature type="compositionally biased region" description="Basic and acidic residues" evidence="11">
    <location>
        <begin position="489"/>
        <end position="504"/>
    </location>
</feature>
<keyword evidence="14" id="KW-1185">Reference proteome</keyword>
<evidence type="ECO:0000256" key="4">
    <source>
        <dbReference type="ARBA" id="ARBA00022741"/>
    </source>
</evidence>
<dbReference type="EMBL" id="KL363272">
    <property type="protein sequence ID" value="KFD49379.1"/>
    <property type="molecule type" value="Genomic_DNA"/>
</dbReference>
<keyword evidence="7 9" id="KW-0505">Motor protein</keyword>
<evidence type="ECO:0000256" key="11">
    <source>
        <dbReference type="SAM" id="MobiDB-lite"/>
    </source>
</evidence>
<evidence type="ECO:0000259" key="12">
    <source>
        <dbReference type="PROSITE" id="PS50067"/>
    </source>
</evidence>
<dbReference type="InterPro" id="IPR027640">
    <property type="entry name" value="Kinesin-like_fam"/>
</dbReference>
<proteinExistence type="inferred from homology"/>
<dbReference type="InterPro" id="IPR001752">
    <property type="entry name" value="Kinesin_motor_dom"/>
</dbReference>
<evidence type="ECO:0000256" key="3">
    <source>
        <dbReference type="ARBA" id="ARBA00022701"/>
    </source>
</evidence>
<dbReference type="Proteomes" id="UP000030764">
    <property type="component" value="Unassembled WGS sequence"/>
</dbReference>
<evidence type="ECO:0000313" key="13">
    <source>
        <dbReference type="EMBL" id="KFD49379.1"/>
    </source>
</evidence>
<accession>A0A085LWN3</accession>
<evidence type="ECO:0000256" key="9">
    <source>
        <dbReference type="PROSITE-ProRule" id="PRU00283"/>
    </source>
</evidence>
<dbReference type="GO" id="GO:0007018">
    <property type="term" value="P:microtubule-based movement"/>
    <property type="evidence" value="ECO:0007669"/>
    <property type="project" value="InterPro"/>
</dbReference>
<feature type="region of interest" description="Disordered" evidence="11">
    <location>
        <begin position="481"/>
        <end position="504"/>
    </location>
</feature>
<feature type="compositionally biased region" description="Polar residues" evidence="11">
    <location>
        <begin position="752"/>
        <end position="762"/>
    </location>
</feature>
<dbReference type="Pfam" id="PF00225">
    <property type="entry name" value="Kinesin"/>
    <property type="match status" value="1"/>
</dbReference>